<dbReference type="PANTHER" id="PTHR47950:SF14">
    <property type="entry name" value="CYTOCHROME P450 76A2-LIKE ISOFORM X1"/>
    <property type="match status" value="1"/>
</dbReference>
<evidence type="ECO:0000256" key="1">
    <source>
        <dbReference type="ARBA" id="ARBA00010617"/>
    </source>
</evidence>
<dbReference type="GO" id="GO:0004497">
    <property type="term" value="F:monooxygenase activity"/>
    <property type="evidence" value="ECO:0007669"/>
    <property type="project" value="InterPro"/>
</dbReference>
<accession>A0AAN8WDL5</accession>
<dbReference type="GO" id="GO:0020037">
    <property type="term" value="F:heme binding"/>
    <property type="evidence" value="ECO:0007669"/>
    <property type="project" value="InterPro"/>
</dbReference>
<evidence type="ECO:0000313" key="3">
    <source>
        <dbReference type="Proteomes" id="UP001370490"/>
    </source>
</evidence>
<name>A0AAN8WDL5_9MAGN</name>
<protein>
    <submittedName>
        <fullName evidence="2">Cytochrome P450</fullName>
    </submittedName>
</protein>
<dbReference type="PANTHER" id="PTHR47950">
    <property type="entry name" value="CYTOCHROME P450, FAMILY 76, SUBFAMILY C, POLYPEPTIDE 5-RELATED"/>
    <property type="match status" value="1"/>
</dbReference>
<keyword evidence="3" id="KW-1185">Reference proteome</keyword>
<dbReference type="InterPro" id="IPR001128">
    <property type="entry name" value="Cyt_P450"/>
</dbReference>
<dbReference type="Proteomes" id="UP001370490">
    <property type="component" value="Unassembled WGS sequence"/>
</dbReference>
<comment type="caution">
    <text evidence="2">The sequence shown here is derived from an EMBL/GenBank/DDBJ whole genome shotgun (WGS) entry which is preliminary data.</text>
</comment>
<dbReference type="InterPro" id="IPR036396">
    <property type="entry name" value="Cyt_P450_sf"/>
</dbReference>
<dbReference type="Pfam" id="PF00067">
    <property type="entry name" value="p450"/>
    <property type="match status" value="1"/>
</dbReference>
<dbReference type="SUPFAM" id="SSF48264">
    <property type="entry name" value="Cytochrome P450"/>
    <property type="match status" value="2"/>
</dbReference>
<comment type="similarity">
    <text evidence="1">Belongs to the cytochrome P450 family.</text>
</comment>
<reference evidence="2 3" key="1">
    <citation type="submission" date="2023-12" db="EMBL/GenBank/DDBJ databases">
        <title>A high-quality genome assembly for Dillenia turbinata (Dilleniales).</title>
        <authorList>
            <person name="Chanderbali A."/>
        </authorList>
    </citation>
    <scope>NUCLEOTIDE SEQUENCE [LARGE SCALE GENOMIC DNA]</scope>
    <source>
        <strain evidence="2">LSX21</strain>
        <tissue evidence="2">Leaf</tissue>
    </source>
</reference>
<dbReference type="Gene3D" id="1.10.630.10">
    <property type="entry name" value="Cytochrome P450"/>
    <property type="match status" value="2"/>
</dbReference>
<dbReference type="AlphaFoldDB" id="A0AAN8WDL5"/>
<evidence type="ECO:0000313" key="2">
    <source>
        <dbReference type="EMBL" id="KAK6943977.1"/>
    </source>
</evidence>
<gene>
    <name evidence="2" type="ORF">RJ641_025079</name>
</gene>
<dbReference type="GO" id="GO:0005506">
    <property type="term" value="F:iron ion binding"/>
    <property type="evidence" value="ECO:0007669"/>
    <property type="project" value="InterPro"/>
</dbReference>
<sequence length="295" mass="33676">MSSMSKHYGPVVRPQVGRALTQATKSCNFHESSVSVGQYGPCWRLVRCLHSTELFNAKYMDDTKVLRGKCVDNMIKCIYEESENVGSIEIAKFVLLMACNLLSNLIFSRDAAELQSIEEMEFLKLISGFAEVPDRALTETMKSCNFHESSMSVGQYSPYWRLVRRLYSTELFNAKRMNETKDLRRKCVDNMINWISEESDKVGSVEIAKFVFLMAFNLQSNLIFTHDVAELQCIEEMEFFKITSGFAEIAGLPNLSDFFPVLKPFDFQGLKKKMDRALERALSVISELSQYSVSV</sequence>
<dbReference type="GO" id="GO:0016705">
    <property type="term" value="F:oxidoreductase activity, acting on paired donors, with incorporation or reduction of molecular oxygen"/>
    <property type="evidence" value="ECO:0007669"/>
    <property type="project" value="InterPro"/>
</dbReference>
<organism evidence="2 3">
    <name type="scientific">Dillenia turbinata</name>
    <dbReference type="NCBI Taxonomy" id="194707"/>
    <lineage>
        <taxon>Eukaryota</taxon>
        <taxon>Viridiplantae</taxon>
        <taxon>Streptophyta</taxon>
        <taxon>Embryophyta</taxon>
        <taxon>Tracheophyta</taxon>
        <taxon>Spermatophyta</taxon>
        <taxon>Magnoliopsida</taxon>
        <taxon>eudicotyledons</taxon>
        <taxon>Gunneridae</taxon>
        <taxon>Pentapetalae</taxon>
        <taxon>Dilleniales</taxon>
        <taxon>Dilleniaceae</taxon>
        <taxon>Dillenia</taxon>
    </lineage>
</organism>
<dbReference type="EMBL" id="JBAMMX010000003">
    <property type="protein sequence ID" value="KAK6943977.1"/>
    <property type="molecule type" value="Genomic_DNA"/>
</dbReference>
<proteinExistence type="inferred from homology"/>